<feature type="signal peptide" evidence="1">
    <location>
        <begin position="1"/>
        <end position="25"/>
    </location>
</feature>
<dbReference type="EMBL" id="GGMR01004970">
    <property type="protein sequence ID" value="MBY17589.1"/>
    <property type="molecule type" value="Transcribed_RNA"/>
</dbReference>
<keyword evidence="1" id="KW-0732">Signal</keyword>
<feature type="chain" id="PRO_5015614763" description="Lipocalin/cytosolic fatty-acid binding domain-containing protein" evidence="1">
    <location>
        <begin position="26"/>
        <end position="228"/>
    </location>
</feature>
<evidence type="ECO:0008006" key="3">
    <source>
        <dbReference type="Google" id="ProtNLM"/>
    </source>
</evidence>
<evidence type="ECO:0000313" key="2">
    <source>
        <dbReference type="EMBL" id="MBY17589.1"/>
    </source>
</evidence>
<evidence type="ECO:0000256" key="1">
    <source>
        <dbReference type="SAM" id="SignalP"/>
    </source>
</evidence>
<proteinExistence type="predicted"/>
<reference evidence="2" key="1">
    <citation type="submission" date="2018-04" db="EMBL/GenBank/DDBJ databases">
        <title>Transcriptome of Schizaphis graminum biotype I.</title>
        <authorList>
            <person name="Scully E.D."/>
            <person name="Geib S.M."/>
            <person name="Palmer N.A."/>
            <person name="Koch K."/>
            <person name="Bradshaw J."/>
            <person name="Heng-Moss T."/>
            <person name="Sarath G."/>
        </authorList>
    </citation>
    <scope>NUCLEOTIDE SEQUENCE</scope>
</reference>
<dbReference type="SUPFAM" id="SSF50814">
    <property type="entry name" value="Lipocalins"/>
    <property type="match status" value="1"/>
</dbReference>
<organism evidence="2">
    <name type="scientific">Schizaphis graminum</name>
    <name type="common">Green bug aphid</name>
    <dbReference type="NCBI Taxonomy" id="13262"/>
    <lineage>
        <taxon>Eukaryota</taxon>
        <taxon>Metazoa</taxon>
        <taxon>Ecdysozoa</taxon>
        <taxon>Arthropoda</taxon>
        <taxon>Hexapoda</taxon>
        <taxon>Insecta</taxon>
        <taxon>Pterygota</taxon>
        <taxon>Neoptera</taxon>
        <taxon>Paraneoptera</taxon>
        <taxon>Hemiptera</taxon>
        <taxon>Sternorrhyncha</taxon>
        <taxon>Aphidomorpha</taxon>
        <taxon>Aphidoidea</taxon>
        <taxon>Aphididae</taxon>
        <taxon>Aphidini</taxon>
        <taxon>Schizaphis</taxon>
    </lineage>
</organism>
<accession>A0A2S2NK82</accession>
<dbReference type="InterPro" id="IPR012674">
    <property type="entry name" value="Calycin"/>
</dbReference>
<protein>
    <recommendedName>
        <fullName evidence="3">Lipocalin/cytosolic fatty-acid binding domain-containing protein</fullName>
    </recommendedName>
</protein>
<gene>
    <name evidence="2" type="ORF">g.16646</name>
</gene>
<dbReference type="AlphaFoldDB" id="A0A2S2NK82"/>
<sequence>MSNHLSLFSVILIFLGGQCFYGIHGEESQIVEITNITGMWYAVMATPCSDGGDCNIFSNNQKPCNCISANFIALQDAGWQVYMSALNNDTSQVTVDMGGASFTPPECTKEVQGFIYSRATMPSSVLSKSKYGLSNNVNGKSFFSTYKMSIIASNLEYVYMITTFTTSENPTNQTVIWCRKRTPGKKTIWTQIDQHMGRLNMDIHKLNFINQIGCTYPTENQCNEIFFC</sequence>
<dbReference type="Gene3D" id="2.40.128.20">
    <property type="match status" value="1"/>
</dbReference>
<name>A0A2S2NK82_SCHGA</name>